<proteinExistence type="predicted"/>
<evidence type="ECO:0000313" key="3">
    <source>
        <dbReference type="Proteomes" id="UP001212189"/>
    </source>
</evidence>
<dbReference type="Gene3D" id="1.10.260.40">
    <property type="entry name" value="lambda repressor-like DNA-binding domains"/>
    <property type="match status" value="1"/>
</dbReference>
<sequence length="89" mass="10082">MDVFERQRYLDELGEQLAQGKISIGEAVYRLRKDVTGLGQAQFARMCKISLRALRQIEHNEGNPTLQTLNSVFNLFGMQMGVIKRAQPG</sequence>
<feature type="domain" description="HTH cro/C1-type" evidence="1">
    <location>
        <begin position="28"/>
        <end position="83"/>
    </location>
</feature>
<dbReference type="SMART" id="SM00530">
    <property type="entry name" value="HTH_XRE"/>
    <property type="match status" value="1"/>
</dbReference>
<dbReference type="Pfam" id="PF01381">
    <property type="entry name" value="HTH_3"/>
    <property type="match status" value="1"/>
</dbReference>
<dbReference type="PROSITE" id="PS50943">
    <property type="entry name" value="HTH_CROC1"/>
    <property type="match status" value="1"/>
</dbReference>
<dbReference type="Proteomes" id="UP001212189">
    <property type="component" value="Chromosome"/>
</dbReference>
<protein>
    <submittedName>
        <fullName evidence="2">Helix-turn-helix transcriptional regulator</fullName>
    </submittedName>
</protein>
<dbReference type="InterPro" id="IPR010982">
    <property type="entry name" value="Lambda_DNA-bd_dom_sf"/>
</dbReference>
<dbReference type="RefSeq" id="WP_269819526.1">
    <property type="nucleotide sequence ID" value="NZ_CP114976.1"/>
</dbReference>
<dbReference type="CDD" id="cd00093">
    <property type="entry name" value="HTH_XRE"/>
    <property type="match status" value="1"/>
</dbReference>
<organism evidence="2 3">
    <name type="scientific">Denitrificimonas caeni</name>
    <dbReference type="NCBI Taxonomy" id="521720"/>
    <lineage>
        <taxon>Bacteria</taxon>
        <taxon>Pseudomonadati</taxon>
        <taxon>Pseudomonadota</taxon>
        <taxon>Gammaproteobacteria</taxon>
        <taxon>Pseudomonadales</taxon>
        <taxon>Pseudomonadaceae</taxon>
        <taxon>Denitrificimonas</taxon>
    </lineage>
</organism>
<accession>A0AAF0ALR6</accession>
<keyword evidence="3" id="KW-1185">Reference proteome</keyword>
<dbReference type="KEGG" id="dce:O6P33_11980"/>
<dbReference type="EMBL" id="CP114976">
    <property type="protein sequence ID" value="WBE26606.1"/>
    <property type="molecule type" value="Genomic_DNA"/>
</dbReference>
<name>A0AAF0ALR6_9GAMM</name>
<dbReference type="SUPFAM" id="SSF47413">
    <property type="entry name" value="lambda repressor-like DNA-binding domains"/>
    <property type="match status" value="1"/>
</dbReference>
<gene>
    <name evidence="2" type="ORF">O6P33_11980</name>
</gene>
<reference evidence="2 3" key="1">
    <citation type="submission" date="2022-12" db="EMBL/GenBank/DDBJ databases">
        <title>Coexistence and Characterization of a Novel Tigecycline Resistance gene tet(X) variant and blaNDM-1 in a Pseudomonas caeni Isolate of Chicken Origin.</title>
        <authorList>
            <person name="Lu X."/>
            <person name="Zhang L."/>
            <person name="Li R."/>
            <person name="Wang Z."/>
        </authorList>
    </citation>
    <scope>NUCLEOTIDE SEQUENCE [LARGE SCALE GENOMIC DNA]</scope>
    <source>
        <strain evidence="2 3">CE14</strain>
    </source>
</reference>
<dbReference type="AlphaFoldDB" id="A0AAF0ALR6"/>
<evidence type="ECO:0000259" key="1">
    <source>
        <dbReference type="PROSITE" id="PS50943"/>
    </source>
</evidence>
<evidence type="ECO:0000313" key="2">
    <source>
        <dbReference type="EMBL" id="WBE26606.1"/>
    </source>
</evidence>
<dbReference type="GO" id="GO:0003677">
    <property type="term" value="F:DNA binding"/>
    <property type="evidence" value="ECO:0007669"/>
    <property type="project" value="InterPro"/>
</dbReference>
<dbReference type="InterPro" id="IPR001387">
    <property type="entry name" value="Cro/C1-type_HTH"/>
</dbReference>